<sequence>MQFLSTMLLGVAALGATVTAIPAELKARIPAGVSYTEIEPSQIPEAVKLSAASVNSTQLDVRSLEKRADHGVYLCTNSNWSGHCVHINAPAGVCVPLAGDLNDQVSSVGPDAGAYCRFYFNAGCTDDNGCWHFDLTSPGIDNLNQQRYWVCGQPGNNPNDRVTSYQCWDW</sequence>
<organism evidence="1 2">
    <name type="scientific">Pyricularia oryzae</name>
    <name type="common">Rice blast fungus</name>
    <name type="synonym">Magnaporthe oryzae</name>
    <dbReference type="NCBI Taxonomy" id="318829"/>
    <lineage>
        <taxon>Eukaryota</taxon>
        <taxon>Fungi</taxon>
        <taxon>Dikarya</taxon>
        <taxon>Ascomycota</taxon>
        <taxon>Pezizomycotina</taxon>
        <taxon>Sordariomycetes</taxon>
        <taxon>Sordariomycetidae</taxon>
        <taxon>Magnaporthales</taxon>
        <taxon>Pyriculariaceae</taxon>
        <taxon>Pyricularia</taxon>
    </lineage>
</organism>
<dbReference type="OMA" id="ISSYRCH"/>
<dbReference type="AlphaFoldDB" id="A0A4P7NS44"/>
<protein>
    <submittedName>
        <fullName evidence="1">Uncharacterized protein</fullName>
    </submittedName>
</protein>
<dbReference type="EMBL" id="CP034209">
    <property type="protein sequence ID" value="QBZ65257.1"/>
    <property type="molecule type" value="Genomic_DNA"/>
</dbReference>
<dbReference type="Gene3D" id="2.60.20.10">
    <property type="entry name" value="Crystallins"/>
    <property type="match status" value="1"/>
</dbReference>
<proteinExistence type="predicted"/>
<accession>A0A4P7NS44</accession>
<gene>
    <name evidence="1" type="ORF">PoMZ_06964</name>
</gene>
<dbReference type="SMR" id="A0A4P7NS44"/>
<evidence type="ECO:0000313" key="1">
    <source>
        <dbReference type="EMBL" id="QBZ65257.1"/>
    </source>
</evidence>
<evidence type="ECO:0000313" key="2">
    <source>
        <dbReference type="Proteomes" id="UP000294847"/>
    </source>
</evidence>
<reference evidence="1 2" key="1">
    <citation type="journal article" date="2019" name="Mol. Biol. Evol.">
        <title>Blast fungal genomes show frequent chromosomal changes, gene gains and losses, and effector gene turnover.</title>
        <authorList>
            <person name="Gomez Luciano L.B."/>
            <person name="Jason Tsai I."/>
            <person name="Chuma I."/>
            <person name="Tosa Y."/>
            <person name="Chen Y.H."/>
            <person name="Li J.Y."/>
            <person name="Li M.Y."/>
            <person name="Jade Lu M.Y."/>
            <person name="Nakayashiki H."/>
            <person name="Li W.H."/>
        </authorList>
    </citation>
    <scope>NUCLEOTIDE SEQUENCE [LARGE SCALE GENOMIC DNA]</scope>
    <source>
        <strain evidence="1">MZ5-1-6</strain>
    </source>
</reference>
<dbReference type="VEuPathDB" id="FungiDB:M_BR32_EuGene_00109511"/>
<name>A0A4P7NS44_PYROR</name>
<dbReference type="Proteomes" id="UP000294847">
    <property type="component" value="Chromosome 6"/>
</dbReference>